<protein>
    <recommendedName>
        <fullName evidence="5">Lipoprotein</fullName>
    </recommendedName>
</protein>
<dbReference type="KEGG" id="spsr:EGC80_01250"/>
<dbReference type="Proteomes" id="UP000278855">
    <property type="component" value="Unassembled WGS sequence"/>
</dbReference>
<reference evidence="1 3" key="1">
    <citation type="submission" date="2018-11" db="EMBL/GenBank/DDBJ databases">
        <title>Shewanella sp. M2.</title>
        <authorList>
            <person name="Hwang Y.J."/>
            <person name="Hwang C.Y."/>
        </authorList>
    </citation>
    <scope>NUCLEOTIDE SEQUENCE [LARGE SCALE GENOMIC DNA]</scope>
    <source>
        <strain evidence="1 3">M2</strain>
    </source>
</reference>
<dbReference type="OrthoDB" id="5878875at2"/>
<evidence type="ECO:0000313" key="2">
    <source>
        <dbReference type="EMBL" id="RPA22629.1"/>
    </source>
</evidence>
<dbReference type="Proteomes" id="UP000273778">
    <property type="component" value="Chromosome"/>
</dbReference>
<accession>A0A3N4DA91</accession>
<dbReference type="PROSITE" id="PS51257">
    <property type="entry name" value="PROKAR_LIPOPROTEIN"/>
    <property type="match status" value="1"/>
</dbReference>
<dbReference type="EMBL" id="CP034073">
    <property type="protein sequence ID" value="AZG33686.1"/>
    <property type="molecule type" value="Genomic_DNA"/>
</dbReference>
<name>A0A3N4DA91_9GAMM</name>
<dbReference type="AlphaFoldDB" id="A0A3N4DA91"/>
<keyword evidence="3" id="KW-1185">Reference proteome</keyword>
<evidence type="ECO:0000313" key="1">
    <source>
        <dbReference type="EMBL" id="AZG33686.1"/>
    </source>
</evidence>
<sequence length="171" mass="19054">MKKILFCALVLSLVGCKSNDIRMISDSVSGITGIGKDTAINNGSVYKHPTQQYSNKSESFYITENTRLSQEYGAIRSIEHEKNPKGMTMVRFVAFHQDSGAAMENQTYLYAQDSNGWLNENPVTSHYAEAIIINSGDYYLKSQAKKDGKFYTSGMIKLDKGVTNVVTIELQ</sequence>
<organism evidence="2 4">
    <name type="scientific">Shewanella psychromarinicola</name>
    <dbReference type="NCBI Taxonomy" id="2487742"/>
    <lineage>
        <taxon>Bacteria</taxon>
        <taxon>Pseudomonadati</taxon>
        <taxon>Pseudomonadota</taxon>
        <taxon>Gammaproteobacteria</taxon>
        <taxon>Alteromonadales</taxon>
        <taxon>Shewanellaceae</taxon>
        <taxon>Shewanella</taxon>
    </lineage>
</organism>
<dbReference type="EMBL" id="RKKB01000031">
    <property type="protein sequence ID" value="RPA22629.1"/>
    <property type="molecule type" value="Genomic_DNA"/>
</dbReference>
<reference evidence="4" key="2">
    <citation type="submission" date="2018-11" db="EMBL/GenBank/DDBJ databases">
        <title>Shewanella sp. R106.</title>
        <authorList>
            <person name="Hwang Y.J."/>
            <person name="Hwang C.Y."/>
        </authorList>
    </citation>
    <scope>NUCLEOTIDE SEQUENCE [LARGE SCALE GENOMIC DNA]</scope>
    <source>
        <strain evidence="4">R106</strain>
    </source>
</reference>
<evidence type="ECO:0008006" key="5">
    <source>
        <dbReference type="Google" id="ProtNLM"/>
    </source>
</evidence>
<evidence type="ECO:0000313" key="3">
    <source>
        <dbReference type="Proteomes" id="UP000273778"/>
    </source>
</evidence>
<dbReference type="RefSeq" id="WP_124014205.1">
    <property type="nucleotide sequence ID" value="NZ_CP034073.1"/>
</dbReference>
<reference evidence="2" key="3">
    <citation type="submission" date="2018-11" db="EMBL/GenBank/DDBJ databases">
        <authorList>
            <person name="Hwang Y.J."/>
            <person name="Hwang C.Y."/>
        </authorList>
    </citation>
    <scope>NUCLEOTIDE SEQUENCE</scope>
    <source>
        <strain evidence="2">R106</strain>
    </source>
</reference>
<evidence type="ECO:0000313" key="4">
    <source>
        <dbReference type="Proteomes" id="UP000278855"/>
    </source>
</evidence>
<proteinExistence type="predicted"/>
<gene>
    <name evidence="2" type="ORF">EGC77_21220</name>
    <name evidence="1" type="ORF">EGC80_01250</name>
</gene>